<sequence length="72" mass="8161">MLVFQDREHLPFVYLRQLAGWLAISNLKLLLLQSNKNHFAGTECVPDQLRIGLPIIAKIIGTSIMICPIDCR</sequence>
<dbReference type="AlphaFoldDB" id="A0A2T8KHW5"/>
<organism evidence="1">
    <name type="scientific">Panicum hallii</name>
    <dbReference type="NCBI Taxonomy" id="206008"/>
    <lineage>
        <taxon>Eukaryota</taxon>
        <taxon>Viridiplantae</taxon>
        <taxon>Streptophyta</taxon>
        <taxon>Embryophyta</taxon>
        <taxon>Tracheophyta</taxon>
        <taxon>Spermatophyta</taxon>
        <taxon>Magnoliopsida</taxon>
        <taxon>Liliopsida</taxon>
        <taxon>Poales</taxon>
        <taxon>Poaceae</taxon>
        <taxon>PACMAD clade</taxon>
        <taxon>Panicoideae</taxon>
        <taxon>Panicodae</taxon>
        <taxon>Paniceae</taxon>
        <taxon>Panicinae</taxon>
        <taxon>Panicum</taxon>
        <taxon>Panicum sect. Panicum</taxon>
    </lineage>
</organism>
<gene>
    <name evidence="1" type="ORF">PAHAL_3G112200</name>
</gene>
<proteinExistence type="predicted"/>
<accession>A0A2T8KHW5</accession>
<evidence type="ECO:0000313" key="1">
    <source>
        <dbReference type="EMBL" id="PVH61744.1"/>
    </source>
</evidence>
<name>A0A2T8KHW5_9POAL</name>
<reference evidence="1" key="1">
    <citation type="submission" date="2018-04" db="EMBL/GenBank/DDBJ databases">
        <title>WGS assembly of Panicum hallii.</title>
        <authorList>
            <person name="Lovell J."/>
            <person name="Jenkins J."/>
            <person name="Lowry D."/>
            <person name="Mamidi S."/>
            <person name="Sreedasyam A."/>
            <person name="Weng X."/>
            <person name="Barry K."/>
            <person name="Bonette J."/>
            <person name="Campitelli B."/>
            <person name="Daum C."/>
            <person name="Gordon S."/>
            <person name="Gould B."/>
            <person name="Lipzen A."/>
            <person name="Macqueen A."/>
            <person name="Palacio-Mejia J."/>
            <person name="Plott C."/>
            <person name="Shakirov E."/>
            <person name="Shu S."/>
            <person name="Yoshinaga Y."/>
            <person name="Zane M."/>
            <person name="Rokhsar D."/>
            <person name="Grimwood J."/>
            <person name="Schmutz J."/>
            <person name="Juenger T."/>
        </authorList>
    </citation>
    <scope>NUCLEOTIDE SEQUENCE [LARGE SCALE GENOMIC DNA]</scope>
    <source>
        <strain evidence="1">FIL2</strain>
    </source>
</reference>
<protein>
    <submittedName>
        <fullName evidence="1">Uncharacterized protein</fullName>
    </submittedName>
</protein>
<dbReference type="EMBL" id="CM008048">
    <property type="protein sequence ID" value="PVH61744.1"/>
    <property type="molecule type" value="Genomic_DNA"/>
</dbReference>
<dbReference type="Proteomes" id="UP000243499">
    <property type="component" value="Chromosome 3"/>
</dbReference>
<dbReference type="Gramene" id="PVH61744">
    <property type="protein sequence ID" value="PVH61744"/>
    <property type="gene ID" value="PAHAL_3G112200"/>
</dbReference>